<evidence type="ECO:0000313" key="4">
    <source>
        <dbReference type="EMBL" id="UOB17993.1"/>
    </source>
</evidence>
<dbReference type="PROSITE" id="PS51257">
    <property type="entry name" value="PROKAR_LIPOPROTEIN"/>
    <property type="match status" value="1"/>
</dbReference>
<organism evidence="4 5">
    <name type="scientific">Abyssalbus ytuae</name>
    <dbReference type="NCBI Taxonomy" id="2926907"/>
    <lineage>
        <taxon>Bacteria</taxon>
        <taxon>Pseudomonadati</taxon>
        <taxon>Bacteroidota</taxon>
        <taxon>Flavobacteriia</taxon>
        <taxon>Flavobacteriales</taxon>
        <taxon>Flavobacteriaceae</taxon>
        <taxon>Abyssalbus</taxon>
    </lineage>
</organism>
<evidence type="ECO:0000313" key="5">
    <source>
        <dbReference type="Proteomes" id="UP000831290"/>
    </source>
</evidence>
<dbReference type="GO" id="GO:0030313">
    <property type="term" value="C:cell envelope"/>
    <property type="evidence" value="ECO:0007669"/>
    <property type="project" value="UniProtKB-SubCell"/>
</dbReference>
<evidence type="ECO:0000256" key="2">
    <source>
        <dbReference type="ARBA" id="ARBA00022729"/>
    </source>
</evidence>
<keyword evidence="2" id="KW-0732">Signal</keyword>
<feature type="domain" description="Imelysin-like" evidence="3">
    <location>
        <begin position="47"/>
        <end position="372"/>
    </location>
</feature>
<evidence type="ECO:0000259" key="3">
    <source>
        <dbReference type="Pfam" id="PF09375"/>
    </source>
</evidence>
<dbReference type="Gene3D" id="1.20.1420.20">
    <property type="entry name" value="M75 peptidase, HXXE motif"/>
    <property type="match status" value="1"/>
</dbReference>
<dbReference type="CDD" id="cd14657">
    <property type="entry name" value="Imelysin_IrpA-like"/>
    <property type="match status" value="1"/>
</dbReference>
<dbReference type="InterPro" id="IPR018976">
    <property type="entry name" value="Imelysin-like"/>
</dbReference>
<dbReference type="KEGG" id="fbm:MQE35_01535"/>
<comment type="subcellular location">
    <subcellularLocation>
        <location evidence="1">Cell envelope</location>
    </subcellularLocation>
</comment>
<dbReference type="EMBL" id="CP094358">
    <property type="protein sequence ID" value="UOB17993.1"/>
    <property type="molecule type" value="Genomic_DNA"/>
</dbReference>
<dbReference type="RefSeq" id="WP_255843868.1">
    <property type="nucleotide sequence ID" value="NZ_CP094358.1"/>
</dbReference>
<reference evidence="4" key="1">
    <citation type="submission" date="2022-03" db="EMBL/GenBank/DDBJ databases">
        <title>Description of Abyssus ytuae gen. nov., sp. nov., a novel member of the family Flavobacteriaceae isolated from the sediment of Mariana Trench.</title>
        <authorList>
            <person name="Zhang J."/>
            <person name="Xu X."/>
        </authorList>
    </citation>
    <scope>NUCLEOTIDE SEQUENCE</scope>
    <source>
        <strain evidence="4">MT3330</strain>
    </source>
</reference>
<dbReference type="Pfam" id="PF09375">
    <property type="entry name" value="Peptidase_M75"/>
    <property type="match status" value="1"/>
</dbReference>
<keyword evidence="5" id="KW-1185">Reference proteome</keyword>
<name>A0A9E7D2B6_9FLAO</name>
<dbReference type="AlphaFoldDB" id="A0A9E7D2B6"/>
<protein>
    <recommendedName>
        <fullName evidence="3">Imelysin-like domain-containing protein</fullName>
    </recommendedName>
</protein>
<gene>
    <name evidence="4" type="ORF">MQE35_01535</name>
</gene>
<proteinExistence type="predicted"/>
<evidence type="ECO:0000256" key="1">
    <source>
        <dbReference type="ARBA" id="ARBA00004196"/>
    </source>
</evidence>
<dbReference type="InterPro" id="IPR038352">
    <property type="entry name" value="Imelysin_sf"/>
</dbReference>
<sequence>MKKLTKSTLLLFGGLLLSCSSDDNGNGQSSENIQKSEVIENYANIVLANYEDSYDAAVQLKVTIDAFVADPTENNFEAAKQAWKTAREPYGQTEAFRFASGPIDDEDGPEGLLNAWPLDEVYIDYVEGDEDAGIINDLTTYPTINRELLISLNNVGGEKNITVGYHAIEFLLWGQDLGDPSDETAGQRPYTDYVDGGTAANQDRRRQYLAICADLLTDHLQLMIDEWKEGGAYRTTFLSLNEDTALKNMLSGIGTLAASELSGERMFTALFNQDQEDEHSCFSDNTHRDIRLNLQGIANVYRGSYKSVNGPSLEDLFEEADTELGAEISAQLADAETTVNATGIPFDLAISTGQTSEEGQKVLNAVNALQDLGDKFVQGGAAIGITISTDIPE</sequence>
<dbReference type="Proteomes" id="UP000831290">
    <property type="component" value="Chromosome"/>
</dbReference>
<accession>A0A9E7D2B6</accession>